<dbReference type="AlphaFoldDB" id="A0A2H3JP24"/>
<proteinExistence type="predicted"/>
<dbReference type="OMA" id="AMDKYPA"/>
<keyword evidence="3" id="KW-1185">Reference proteome</keyword>
<dbReference type="OrthoDB" id="2984821at2759"/>
<feature type="compositionally biased region" description="Basic residues" evidence="1">
    <location>
        <begin position="121"/>
        <end position="136"/>
    </location>
</feature>
<evidence type="ECO:0000313" key="2">
    <source>
        <dbReference type="EMBL" id="PCH40549.1"/>
    </source>
</evidence>
<name>A0A2H3JP24_WOLCO</name>
<reference evidence="2 3" key="1">
    <citation type="journal article" date="2012" name="Science">
        <title>The Paleozoic origin of enzymatic lignin decomposition reconstructed from 31 fungal genomes.</title>
        <authorList>
            <person name="Floudas D."/>
            <person name="Binder M."/>
            <person name="Riley R."/>
            <person name="Barry K."/>
            <person name="Blanchette R.A."/>
            <person name="Henrissat B."/>
            <person name="Martinez A.T."/>
            <person name="Otillar R."/>
            <person name="Spatafora J.W."/>
            <person name="Yadav J.S."/>
            <person name="Aerts A."/>
            <person name="Benoit I."/>
            <person name="Boyd A."/>
            <person name="Carlson A."/>
            <person name="Copeland A."/>
            <person name="Coutinho P.M."/>
            <person name="de Vries R.P."/>
            <person name="Ferreira P."/>
            <person name="Findley K."/>
            <person name="Foster B."/>
            <person name="Gaskell J."/>
            <person name="Glotzer D."/>
            <person name="Gorecki P."/>
            <person name="Heitman J."/>
            <person name="Hesse C."/>
            <person name="Hori C."/>
            <person name="Igarashi K."/>
            <person name="Jurgens J.A."/>
            <person name="Kallen N."/>
            <person name="Kersten P."/>
            <person name="Kohler A."/>
            <person name="Kuees U."/>
            <person name="Kumar T.K.A."/>
            <person name="Kuo A."/>
            <person name="LaButti K."/>
            <person name="Larrondo L.F."/>
            <person name="Lindquist E."/>
            <person name="Ling A."/>
            <person name="Lombard V."/>
            <person name="Lucas S."/>
            <person name="Lundell T."/>
            <person name="Martin R."/>
            <person name="McLaughlin D.J."/>
            <person name="Morgenstern I."/>
            <person name="Morin E."/>
            <person name="Murat C."/>
            <person name="Nagy L.G."/>
            <person name="Nolan M."/>
            <person name="Ohm R.A."/>
            <person name="Patyshakuliyeva A."/>
            <person name="Rokas A."/>
            <person name="Ruiz-Duenas F.J."/>
            <person name="Sabat G."/>
            <person name="Salamov A."/>
            <person name="Samejima M."/>
            <person name="Schmutz J."/>
            <person name="Slot J.C."/>
            <person name="St John F."/>
            <person name="Stenlid J."/>
            <person name="Sun H."/>
            <person name="Sun S."/>
            <person name="Syed K."/>
            <person name="Tsang A."/>
            <person name="Wiebenga A."/>
            <person name="Young D."/>
            <person name="Pisabarro A."/>
            <person name="Eastwood D.C."/>
            <person name="Martin F."/>
            <person name="Cullen D."/>
            <person name="Grigoriev I.V."/>
            <person name="Hibbett D.S."/>
        </authorList>
    </citation>
    <scope>NUCLEOTIDE SEQUENCE [LARGE SCALE GENOMIC DNA]</scope>
    <source>
        <strain evidence="2 3">MD-104</strain>
    </source>
</reference>
<dbReference type="EMBL" id="KB468053">
    <property type="protein sequence ID" value="PCH40549.1"/>
    <property type="molecule type" value="Genomic_DNA"/>
</dbReference>
<evidence type="ECO:0000256" key="1">
    <source>
        <dbReference type="SAM" id="MobiDB-lite"/>
    </source>
</evidence>
<protein>
    <submittedName>
        <fullName evidence="2">Uncharacterized protein</fullName>
    </submittedName>
</protein>
<organism evidence="2 3">
    <name type="scientific">Wolfiporia cocos (strain MD-104)</name>
    <name type="common">Brown rot fungus</name>
    <dbReference type="NCBI Taxonomy" id="742152"/>
    <lineage>
        <taxon>Eukaryota</taxon>
        <taxon>Fungi</taxon>
        <taxon>Dikarya</taxon>
        <taxon>Basidiomycota</taxon>
        <taxon>Agaricomycotina</taxon>
        <taxon>Agaricomycetes</taxon>
        <taxon>Polyporales</taxon>
        <taxon>Phaeolaceae</taxon>
        <taxon>Wolfiporia</taxon>
    </lineage>
</organism>
<evidence type="ECO:0000313" key="3">
    <source>
        <dbReference type="Proteomes" id="UP000218811"/>
    </source>
</evidence>
<dbReference type="Proteomes" id="UP000218811">
    <property type="component" value="Unassembled WGS sequence"/>
</dbReference>
<accession>A0A2H3JP24</accession>
<feature type="region of interest" description="Disordered" evidence="1">
    <location>
        <begin position="113"/>
        <end position="157"/>
    </location>
</feature>
<sequence>MSSNIEQAIHNALTDALELTVPNVLVAYLRILGYALPSGASTPIPHEALVAFEHALDKEPAGALGRRMYTAEVARLRREYWKERIGVPAGGRCTCPACGKTVAYEKEEAEEEAQKAMRQKDGRRKLKGRRVVKRRREPTYRNPPIDPYGPSTSALAL</sequence>
<gene>
    <name evidence="2" type="ORF">WOLCODRAFT_99053</name>
</gene>